<sequence length="188" mass="21000">MGEEGGQGRKELRDSGQGRAVQPAHHLPLLPPAFQRHPTLSKPVFFDSDNSTLTKPKRERTPRVKKPTKRKLREVERKAELEAAAKWMFGEDGAEGARGVRLTEEQDRALKLFLAVKNVPAASASIHGYYSVFSFSQRYRDFFQLQPVDSDSDKSCPSCGLDRRTSVGHDANEVKLVKCDPDVCTCSL</sequence>
<dbReference type="Proteomes" id="UP000269721">
    <property type="component" value="Unassembled WGS sequence"/>
</dbReference>
<evidence type="ECO:0000256" key="1">
    <source>
        <dbReference type="SAM" id="MobiDB-lite"/>
    </source>
</evidence>
<accession>A0A4P9VWN6</accession>
<gene>
    <name evidence="2" type="ORF">BDK51DRAFT_30073</name>
</gene>
<evidence type="ECO:0000313" key="2">
    <source>
        <dbReference type="EMBL" id="RKO83093.1"/>
    </source>
</evidence>
<reference evidence="3" key="1">
    <citation type="journal article" date="2018" name="Nat. Microbiol.">
        <title>Leveraging single-cell genomics to expand the fungal tree of life.</title>
        <authorList>
            <person name="Ahrendt S.R."/>
            <person name="Quandt C.A."/>
            <person name="Ciobanu D."/>
            <person name="Clum A."/>
            <person name="Salamov A."/>
            <person name="Andreopoulos B."/>
            <person name="Cheng J.F."/>
            <person name="Woyke T."/>
            <person name="Pelin A."/>
            <person name="Henrissat B."/>
            <person name="Reynolds N.K."/>
            <person name="Benny G.L."/>
            <person name="Smith M.E."/>
            <person name="James T.Y."/>
            <person name="Grigoriev I.V."/>
        </authorList>
    </citation>
    <scope>NUCLEOTIDE SEQUENCE [LARGE SCALE GENOMIC DNA]</scope>
</reference>
<organism evidence="2 3">
    <name type="scientific">Blyttiomyces helicus</name>
    <dbReference type="NCBI Taxonomy" id="388810"/>
    <lineage>
        <taxon>Eukaryota</taxon>
        <taxon>Fungi</taxon>
        <taxon>Fungi incertae sedis</taxon>
        <taxon>Chytridiomycota</taxon>
        <taxon>Chytridiomycota incertae sedis</taxon>
        <taxon>Chytridiomycetes</taxon>
        <taxon>Chytridiomycetes incertae sedis</taxon>
        <taxon>Blyttiomyces</taxon>
    </lineage>
</organism>
<feature type="region of interest" description="Disordered" evidence="1">
    <location>
        <begin position="1"/>
        <end position="73"/>
    </location>
</feature>
<evidence type="ECO:0000313" key="3">
    <source>
        <dbReference type="Proteomes" id="UP000269721"/>
    </source>
</evidence>
<dbReference type="AlphaFoldDB" id="A0A4P9VWN6"/>
<feature type="compositionally biased region" description="Basic and acidic residues" evidence="1">
    <location>
        <begin position="1"/>
        <end position="16"/>
    </location>
</feature>
<feature type="compositionally biased region" description="Basic residues" evidence="1">
    <location>
        <begin position="55"/>
        <end position="72"/>
    </location>
</feature>
<protein>
    <submittedName>
        <fullName evidence="2">Uncharacterized protein</fullName>
    </submittedName>
</protein>
<dbReference type="EMBL" id="ML001673">
    <property type="protein sequence ID" value="RKO83093.1"/>
    <property type="molecule type" value="Genomic_DNA"/>
</dbReference>
<name>A0A4P9VWN6_9FUNG</name>
<proteinExistence type="predicted"/>
<keyword evidence="3" id="KW-1185">Reference proteome</keyword>